<feature type="non-terminal residue" evidence="3">
    <location>
        <position position="1"/>
    </location>
</feature>
<proteinExistence type="predicted"/>
<feature type="transmembrane region" description="Helical" evidence="1">
    <location>
        <begin position="12"/>
        <end position="32"/>
    </location>
</feature>
<dbReference type="EMBL" id="QJKJ01003528">
    <property type="protein sequence ID" value="RDX98015.1"/>
    <property type="molecule type" value="Genomic_DNA"/>
</dbReference>
<evidence type="ECO:0000313" key="4">
    <source>
        <dbReference type="Proteomes" id="UP000257109"/>
    </source>
</evidence>
<feature type="domain" description="Retroviral polymerase SH3-like" evidence="2">
    <location>
        <begin position="106"/>
        <end position="149"/>
    </location>
</feature>
<keyword evidence="1" id="KW-0472">Membrane</keyword>
<organism evidence="3 4">
    <name type="scientific">Mucuna pruriens</name>
    <name type="common">Velvet bean</name>
    <name type="synonym">Dolichos pruriens</name>
    <dbReference type="NCBI Taxonomy" id="157652"/>
    <lineage>
        <taxon>Eukaryota</taxon>
        <taxon>Viridiplantae</taxon>
        <taxon>Streptophyta</taxon>
        <taxon>Embryophyta</taxon>
        <taxon>Tracheophyta</taxon>
        <taxon>Spermatophyta</taxon>
        <taxon>Magnoliopsida</taxon>
        <taxon>eudicotyledons</taxon>
        <taxon>Gunneridae</taxon>
        <taxon>Pentapetalae</taxon>
        <taxon>rosids</taxon>
        <taxon>fabids</taxon>
        <taxon>Fabales</taxon>
        <taxon>Fabaceae</taxon>
        <taxon>Papilionoideae</taxon>
        <taxon>50 kb inversion clade</taxon>
        <taxon>NPAAA clade</taxon>
        <taxon>indigoferoid/millettioid clade</taxon>
        <taxon>Phaseoleae</taxon>
        <taxon>Mucuna</taxon>
    </lineage>
</organism>
<dbReference type="Proteomes" id="UP000257109">
    <property type="component" value="Unassembled WGS sequence"/>
</dbReference>
<sequence length="232" mass="26783">MMFINFQSTIVQHFLLVIIIKVLNLLTLFILMCEGQLVTLYRGLSDLYPLLMIVPILRLDNGTKFVNLEFSKFLKDNGVVHELTESYPNCFISHQQLSLPNCVFRCISFIHSHNPHCGKLDSRAIKCVFIGYPSNKNEFKCYHPPSCRSFFVSPSLQVESYLEVESIIKSLPFPTQDVIKSLPFPTQDVQVQEVTKPILVQRKSNCLSRRQVFKNPIEDVTDDMPIALRKWK</sequence>
<name>A0A371H5F3_MUCPR</name>
<evidence type="ECO:0000259" key="2">
    <source>
        <dbReference type="Pfam" id="PF25597"/>
    </source>
</evidence>
<dbReference type="Pfam" id="PF25597">
    <property type="entry name" value="SH3_retrovirus"/>
    <property type="match status" value="1"/>
</dbReference>
<dbReference type="InterPro" id="IPR057670">
    <property type="entry name" value="SH3_retrovirus"/>
</dbReference>
<gene>
    <name evidence="3" type="ORF">CR513_19131</name>
</gene>
<evidence type="ECO:0000313" key="3">
    <source>
        <dbReference type="EMBL" id="RDX98015.1"/>
    </source>
</evidence>
<protein>
    <recommendedName>
        <fullName evidence="2">Retroviral polymerase SH3-like domain-containing protein</fullName>
    </recommendedName>
</protein>
<reference evidence="3" key="1">
    <citation type="submission" date="2018-05" db="EMBL/GenBank/DDBJ databases">
        <title>Draft genome of Mucuna pruriens seed.</title>
        <authorList>
            <person name="Nnadi N.E."/>
            <person name="Vos R."/>
            <person name="Hasami M.H."/>
            <person name="Devisetty U.K."/>
            <person name="Aguiy J.C."/>
        </authorList>
    </citation>
    <scope>NUCLEOTIDE SEQUENCE [LARGE SCALE GENOMIC DNA]</scope>
    <source>
        <strain evidence="3">JCA_2017</strain>
    </source>
</reference>
<comment type="caution">
    <text evidence="3">The sequence shown here is derived from an EMBL/GenBank/DDBJ whole genome shotgun (WGS) entry which is preliminary data.</text>
</comment>
<dbReference type="AlphaFoldDB" id="A0A371H5F3"/>
<keyword evidence="4" id="KW-1185">Reference proteome</keyword>
<keyword evidence="1" id="KW-1133">Transmembrane helix</keyword>
<dbReference type="OrthoDB" id="1750639at2759"/>
<accession>A0A371H5F3</accession>
<keyword evidence="1" id="KW-0812">Transmembrane</keyword>
<evidence type="ECO:0000256" key="1">
    <source>
        <dbReference type="SAM" id="Phobius"/>
    </source>
</evidence>